<evidence type="ECO:0008006" key="5">
    <source>
        <dbReference type="Google" id="ProtNLM"/>
    </source>
</evidence>
<sequence length="848" mass="92229">MEKDMVLKVQGAGELGGWADMTTICKKVVDVAQYIGTDQGGHEVVLSMPFTSKSGFGSAHNGYPQLHVKIFAKLSEVEHFLEDDDSVSRKTSLVEREDSAISGLTTEGDEVTYSIKAVKFPPKELSTGKISLDADTAALDSWPSDPDEVIDKHPQSPKQGLRLQIADLEAQVEAMQQKKHAVQDAHVAELELQSEQYAELAAKLRKREALASAQEHQVTAAQEDAHETKRKLSRSEQELAAALQQLMAAKGEADTAIVIAAEQPQSPIDTDIKIAMLEERCGALEAQNADGEGRLASLQQDADDALDMAEKATAGLQQEAALLGRERDELKAALASQLAAAAEDARRFEALEQELEEATKNAAQAATEQAARALALYAAEAASLRQQLAEAQAAAPITVAGMLRSAGRSLLRQRSSISSTTPSQDEVEAKRAEVAQLKAHLMMDQVVAADPGWQRHGHNDAELLIRHFSDDTSPKPRDIHHEVQAWDSEADDQAREVEDIRMELEAVKAQNEELKATMNDPSRLTAAQPLASYEGDGWLEQCCASLAEQLRVAQAENVELQKTVEELRGDSSGQSSPMAWDGTTRTSSGHFESALEMETSSQGSRQSRARTHSWTSQRSLEAQIATLRQQLDISAATEVELQREIELLRMEGGSEAVASAVAVAVAARDSELGAMQRHMADLEDELDRALQEAAEAQDESLEMRNALVHLEAALRDSEAKREAMQQEKHMLEAQLLQTAGDVATAERELTGSQLSSLASARSSGMAYSSDSDESDVSAGGSGGSPHRHISHIRRLAELSAREVESLRAENDAIMKELVEKKMELAELHEELLKMSHAHAHAQQDNPKK</sequence>
<name>A0ABR2YSW1_9CHLO</name>
<feature type="coiled-coil region" evidence="1">
    <location>
        <begin position="672"/>
        <end position="734"/>
    </location>
</feature>
<gene>
    <name evidence="3" type="ORF">WJX75_006115</name>
</gene>
<feature type="coiled-coil region" evidence="1">
    <location>
        <begin position="338"/>
        <end position="394"/>
    </location>
</feature>
<proteinExistence type="predicted"/>
<evidence type="ECO:0000313" key="4">
    <source>
        <dbReference type="Proteomes" id="UP001491310"/>
    </source>
</evidence>
<dbReference type="EMBL" id="JALJOT010000006">
    <property type="protein sequence ID" value="KAK9909690.1"/>
    <property type="molecule type" value="Genomic_DNA"/>
</dbReference>
<evidence type="ECO:0000313" key="3">
    <source>
        <dbReference type="EMBL" id="KAK9909690.1"/>
    </source>
</evidence>
<accession>A0ABR2YSW1</accession>
<dbReference type="Proteomes" id="UP001491310">
    <property type="component" value="Unassembled WGS sequence"/>
</dbReference>
<keyword evidence="4" id="KW-1185">Reference proteome</keyword>
<feature type="coiled-coil region" evidence="1">
    <location>
        <begin position="490"/>
        <end position="517"/>
    </location>
</feature>
<protein>
    <recommendedName>
        <fullName evidence="5">C2 NT-type domain-containing protein</fullName>
    </recommendedName>
</protein>
<organism evidence="3 4">
    <name type="scientific">Coccomyxa subellipsoidea</name>
    <dbReference type="NCBI Taxonomy" id="248742"/>
    <lineage>
        <taxon>Eukaryota</taxon>
        <taxon>Viridiplantae</taxon>
        <taxon>Chlorophyta</taxon>
        <taxon>core chlorophytes</taxon>
        <taxon>Trebouxiophyceae</taxon>
        <taxon>Trebouxiophyceae incertae sedis</taxon>
        <taxon>Coccomyxaceae</taxon>
        <taxon>Coccomyxa</taxon>
    </lineage>
</organism>
<evidence type="ECO:0000256" key="1">
    <source>
        <dbReference type="SAM" id="Coils"/>
    </source>
</evidence>
<feature type="compositionally biased region" description="Polar residues" evidence="2">
    <location>
        <begin position="598"/>
        <end position="616"/>
    </location>
</feature>
<evidence type="ECO:0000256" key="2">
    <source>
        <dbReference type="SAM" id="MobiDB-lite"/>
    </source>
</evidence>
<comment type="caution">
    <text evidence="3">The sequence shown here is derived from an EMBL/GenBank/DDBJ whole genome shotgun (WGS) entry which is preliminary data.</text>
</comment>
<reference evidence="3 4" key="1">
    <citation type="journal article" date="2024" name="Nat. Commun.">
        <title>Phylogenomics reveals the evolutionary origins of lichenization in chlorophyte algae.</title>
        <authorList>
            <person name="Puginier C."/>
            <person name="Libourel C."/>
            <person name="Otte J."/>
            <person name="Skaloud P."/>
            <person name="Haon M."/>
            <person name="Grisel S."/>
            <person name="Petersen M."/>
            <person name="Berrin J.G."/>
            <person name="Delaux P.M."/>
            <person name="Dal Grande F."/>
            <person name="Keller J."/>
        </authorList>
    </citation>
    <scope>NUCLEOTIDE SEQUENCE [LARGE SCALE GENOMIC DNA]</scope>
    <source>
        <strain evidence="3 4">SAG 216-7</strain>
    </source>
</reference>
<feature type="coiled-coil region" evidence="1">
    <location>
        <begin position="796"/>
        <end position="834"/>
    </location>
</feature>
<feature type="region of interest" description="Disordered" evidence="2">
    <location>
        <begin position="564"/>
        <end position="616"/>
    </location>
</feature>
<keyword evidence="1" id="KW-0175">Coiled coil</keyword>
<feature type="region of interest" description="Disordered" evidence="2">
    <location>
        <begin position="215"/>
        <end position="236"/>
    </location>
</feature>
<feature type="region of interest" description="Disordered" evidence="2">
    <location>
        <begin position="764"/>
        <end position="788"/>
    </location>
</feature>
<feature type="compositionally biased region" description="Polar residues" evidence="2">
    <location>
        <begin position="571"/>
        <end position="590"/>
    </location>
</feature>